<evidence type="ECO:0000313" key="3">
    <source>
        <dbReference type="Proteomes" id="UP000553459"/>
    </source>
</evidence>
<name>A0A845PVA8_9FLAO</name>
<dbReference type="CDD" id="cd06587">
    <property type="entry name" value="VOC"/>
    <property type="match status" value="1"/>
</dbReference>
<gene>
    <name evidence="2" type="ORF">GNY06_01075</name>
</gene>
<organism evidence="2 3">
    <name type="scientific">Elizabethkingia argenteiflava</name>
    <dbReference type="NCBI Taxonomy" id="2681556"/>
    <lineage>
        <taxon>Bacteria</taxon>
        <taxon>Pseudomonadati</taxon>
        <taxon>Bacteroidota</taxon>
        <taxon>Flavobacteriia</taxon>
        <taxon>Flavobacteriales</taxon>
        <taxon>Weeksellaceae</taxon>
        <taxon>Elizabethkingia</taxon>
    </lineage>
</organism>
<dbReference type="InterPro" id="IPR029068">
    <property type="entry name" value="Glyas_Bleomycin-R_OHBP_Dase"/>
</dbReference>
<accession>A0A845PVA8</accession>
<sequence>MKLNKVYIAVTDLDKAKVFYADILGFELINESQKELEFKVGRSILNLIEYQTNALYHFAFEIPINLLESAAAWLQDRDIQLILPDEEKSVFIDIEIWNARSIYFYDP</sequence>
<reference evidence="2 3" key="1">
    <citation type="submission" date="2019-11" db="EMBL/GenBank/DDBJ databases">
        <title>Characterization of Elizabethkingia argenteiflava sp. nov., isolated from inner surface of Soybean Pods.</title>
        <authorList>
            <person name="Mo S."/>
        </authorList>
    </citation>
    <scope>NUCLEOTIDE SEQUENCE [LARGE SCALE GENOMIC DNA]</scope>
    <source>
        <strain evidence="2 3">YB22</strain>
    </source>
</reference>
<dbReference type="Proteomes" id="UP000553459">
    <property type="component" value="Unassembled WGS sequence"/>
</dbReference>
<dbReference type="EMBL" id="JAAABJ010000148">
    <property type="protein sequence ID" value="NAW50040.1"/>
    <property type="molecule type" value="Genomic_DNA"/>
</dbReference>
<dbReference type="InterPro" id="IPR004360">
    <property type="entry name" value="Glyas_Fos-R_dOase_dom"/>
</dbReference>
<dbReference type="Pfam" id="PF00903">
    <property type="entry name" value="Glyoxalase"/>
    <property type="match status" value="1"/>
</dbReference>
<keyword evidence="3" id="KW-1185">Reference proteome</keyword>
<dbReference type="SUPFAM" id="SSF54593">
    <property type="entry name" value="Glyoxalase/Bleomycin resistance protein/Dihydroxybiphenyl dioxygenase"/>
    <property type="match status" value="1"/>
</dbReference>
<evidence type="ECO:0000259" key="1">
    <source>
        <dbReference type="PROSITE" id="PS51819"/>
    </source>
</evidence>
<dbReference type="RefSeq" id="WP_166518421.1">
    <property type="nucleotide sequence ID" value="NZ_JAAABJ010000148.1"/>
</dbReference>
<evidence type="ECO:0000313" key="2">
    <source>
        <dbReference type="EMBL" id="NAW50040.1"/>
    </source>
</evidence>
<feature type="domain" description="VOC" evidence="1">
    <location>
        <begin position="2"/>
        <end position="107"/>
    </location>
</feature>
<dbReference type="AlphaFoldDB" id="A0A845PVA8"/>
<protein>
    <recommendedName>
        <fullName evidence="1">VOC domain-containing protein</fullName>
    </recommendedName>
</protein>
<dbReference type="Gene3D" id="3.10.180.10">
    <property type="entry name" value="2,3-Dihydroxybiphenyl 1,2-Dioxygenase, domain 1"/>
    <property type="match status" value="1"/>
</dbReference>
<comment type="caution">
    <text evidence="2">The sequence shown here is derived from an EMBL/GenBank/DDBJ whole genome shotgun (WGS) entry which is preliminary data.</text>
</comment>
<dbReference type="PROSITE" id="PS51819">
    <property type="entry name" value="VOC"/>
    <property type="match status" value="1"/>
</dbReference>
<dbReference type="InterPro" id="IPR037523">
    <property type="entry name" value="VOC_core"/>
</dbReference>
<proteinExistence type="predicted"/>